<keyword evidence="2" id="KW-0472">Membrane</keyword>
<evidence type="ECO:0000256" key="2">
    <source>
        <dbReference type="SAM" id="Phobius"/>
    </source>
</evidence>
<protein>
    <submittedName>
        <fullName evidence="4">AsmA protein</fullName>
    </submittedName>
</protein>
<feature type="transmembrane region" description="Helical" evidence="2">
    <location>
        <begin position="12"/>
        <end position="32"/>
    </location>
</feature>
<dbReference type="GO" id="GO:0005886">
    <property type="term" value="C:plasma membrane"/>
    <property type="evidence" value="ECO:0007669"/>
    <property type="project" value="TreeGrafter"/>
</dbReference>
<feature type="region of interest" description="Disordered" evidence="1">
    <location>
        <begin position="137"/>
        <end position="157"/>
    </location>
</feature>
<feature type="domain" description="AsmA" evidence="3">
    <location>
        <begin position="11"/>
        <end position="605"/>
    </location>
</feature>
<dbReference type="Proteomes" id="UP000184076">
    <property type="component" value="Unassembled WGS sequence"/>
</dbReference>
<dbReference type="Pfam" id="PF05170">
    <property type="entry name" value="AsmA"/>
    <property type="match status" value="1"/>
</dbReference>
<dbReference type="STRING" id="1121391.SAMN02745206_01849"/>
<dbReference type="InterPro" id="IPR007844">
    <property type="entry name" value="AsmA"/>
</dbReference>
<feature type="region of interest" description="Disordered" evidence="1">
    <location>
        <begin position="399"/>
        <end position="430"/>
    </location>
</feature>
<organism evidence="4 5">
    <name type="scientific">Desulfacinum infernum DSM 9756</name>
    <dbReference type="NCBI Taxonomy" id="1121391"/>
    <lineage>
        <taxon>Bacteria</taxon>
        <taxon>Pseudomonadati</taxon>
        <taxon>Thermodesulfobacteriota</taxon>
        <taxon>Syntrophobacteria</taxon>
        <taxon>Syntrophobacterales</taxon>
        <taxon>Syntrophobacteraceae</taxon>
        <taxon>Desulfacinum</taxon>
    </lineage>
</organism>
<keyword evidence="5" id="KW-1185">Reference proteome</keyword>
<accession>A0A1M5B4Z0</accession>
<evidence type="ECO:0000313" key="5">
    <source>
        <dbReference type="Proteomes" id="UP000184076"/>
    </source>
</evidence>
<gene>
    <name evidence="4" type="ORF">SAMN02745206_01849</name>
</gene>
<dbReference type="EMBL" id="FQVB01000016">
    <property type="protein sequence ID" value="SHF37387.1"/>
    <property type="molecule type" value="Genomic_DNA"/>
</dbReference>
<name>A0A1M5B4Z0_9BACT</name>
<dbReference type="InterPro" id="IPR052894">
    <property type="entry name" value="AsmA-related"/>
</dbReference>
<sequence length="716" mass="77109">MRWAGLGKWFGTGVAVLIVLVIAAILAATILIDPNDYKRPIQDAVLERTGRELHLEGDLALSVFPWVGVEMKNAWLNNPDDFGEGPFARIDRAAVKVKLLPLLQKRVEVATVVLDGLSLRLVRRADGRTNWEDLVSMKSAPRGKVPSERPEEPASGGPLPWVSVSGLRLSNARLEWKDEMAGSRLTLSDISLSTDAMEPAVPFPLDLSFRFDGEKPRLRGNFKLDLQARLDPAAQRWAVDRGRLSLSLDEADFIREAVSAVVDVQGRGSFRGDSLEIPSLVLTLPGLRAEGRLAVQEESGTLGFSGELAAKPIDPRRLLQLLRPELLEALPQGAFSQASVAFRFSGTPHALKIPELRAVLDRSQLNAQVDLSSLRPAMGTFQVNVNELDLDRFLPAASAPAETKEASSSPLQTGKSSKKSSGRDPAPVIPPKIDVSGTVAVDWLKAAKLTLSQVKAFIAVKNGRLAVQPFQAALYGGSLTGTLGLSADGQGPRGDISYDLTNVAIGALLRDLQGKESLTGTAAVKGRTAFAGANADAVKRSLSGTTHVRVTDGSYKGVNIPRMIREAKAAVQGRKLEPGEEEAATDFTELTATLVMKSGVVRNDDLSAKSPYLRLEGRGTVDLPAEAIDYLLTTTLVAVPRGQSGEDLKDLMGVPIPIRIHGPLGKPRYALDMKAVLEAAARGKVREKVEAVEEKLKEKLEEKVPGLKGLDLKKLF</sequence>
<dbReference type="RefSeq" id="WP_073038701.1">
    <property type="nucleotide sequence ID" value="NZ_FQVB01000016.1"/>
</dbReference>
<proteinExistence type="predicted"/>
<reference evidence="5" key="1">
    <citation type="submission" date="2016-11" db="EMBL/GenBank/DDBJ databases">
        <authorList>
            <person name="Varghese N."/>
            <person name="Submissions S."/>
        </authorList>
    </citation>
    <scope>NUCLEOTIDE SEQUENCE [LARGE SCALE GENOMIC DNA]</scope>
    <source>
        <strain evidence="5">DSM 9756</strain>
    </source>
</reference>
<dbReference type="AlphaFoldDB" id="A0A1M5B4Z0"/>
<dbReference type="GO" id="GO:0090313">
    <property type="term" value="P:regulation of protein targeting to membrane"/>
    <property type="evidence" value="ECO:0007669"/>
    <property type="project" value="TreeGrafter"/>
</dbReference>
<keyword evidence="2" id="KW-0812">Transmembrane</keyword>
<evidence type="ECO:0000259" key="3">
    <source>
        <dbReference type="Pfam" id="PF05170"/>
    </source>
</evidence>
<dbReference type="OrthoDB" id="9766390at2"/>
<keyword evidence="2" id="KW-1133">Transmembrane helix</keyword>
<evidence type="ECO:0000313" key="4">
    <source>
        <dbReference type="EMBL" id="SHF37387.1"/>
    </source>
</evidence>
<dbReference type="PANTHER" id="PTHR30441">
    <property type="entry name" value="DUF748 DOMAIN-CONTAINING PROTEIN"/>
    <property type="match status" value="1"/>
</dbReference>
<feature type="compositionally biased region" description="Polar residues" evidence="1">
    <location>
        <begin position="406"/>
        <end position="415"/>
    </location>
</feature>
<evidence type="ECO:0000256" key="1">
    <source>
        <dbReference type="SAM" id="MobiDB-lite"/>
    </source>
</evidence>
<dbReference type="PANTHER" id="PTHR30441:SF4">
    <property type="entry name" value="PROTEIN ASMA"/>
    <property type="match status" value="1"/>
</dbReference>